<reference evidence="1" key="2">
    <citation type="submission" date="2025-09" db="UniProtKB">
        <authorList>
            <consortium name="EnsemblPlants"/>
        </authorList>
    </citation>
    <scope>IDENTIFICATION</scope>
</reference>
<reference evidence="1" key="1">
    <citation type="submission" date="2021-05" db="EMBL/GenBank/DDBJ databases">
        <authorList>
            <person name="Scholz U."/>
            <person name="Mascher M."/>
            <person name="Fiebig A."/>
        </authorList>
    </citation>
    <scope>NUCLEOTIDE SEQUENCE [LARGE SCALE GENOMIC DNA]</scope>
</reference>
<organism evidence="1 2">
    <name type="scientific">Avena sativa</name>
    <name type="common">Oat</name>
    <dbReference type="NCBI Taxonomy" id="4498"/>
    <lineage>
        <taxon>Eukaryota</taxon>
        <taxon>Viridiplantae</taxon>
        <taxon>Streptophyta</taxon>
        <taxon>Embryophyta</taxon>
        <taxon>Tracheophyta</taxon>
        <taxon>Spermatophyta</taxon>
        <taxon>Magnoliopsida</taxon>
        <taxon>Liliopsida</taxon>
        <taxon>Poales</taxon>
        <taxon>Poaceae</taxon>
        <taxon>BOP clade</taxon>
        <taxon>Pooideae</taxon>
        <taxon>Poodae</taxon>
        <taxon>Poeae</taxon>
        <taxon>Poeae Chloroplast Group 1 (Aveneae type)</taxon>
        <taxon>Aveninae</taxon>
        <taxon>Avena</taxon>
    </lineage>
</organism>
<sequence length="522" mass="55228">MRAIIHPIQHHHNTHSSSSSPPPPQVTLTSDLHLSVTNPRSLRNQLLQCVAMVEPGRSAPKKTTTSTITTRKKKLPATATAATKPDKEKPAADGGKKQSSTGAELAAAAESPSYRLALRSLFSCRNSHAAQHHRGNGTPPPPTVDAPANAARNHKKNKQPPLGCSSASICKLRDASASPRRVMVHRQEDAAPAAEPCKRRASVSGGGGSERRVKKPLQQQQSEPAGVGSSSRHWGSSTSSSSSTAGGGGSSFRLRRLSGCYECHMVVDPVNGSASMRAAIFPCPDCGDVFVRAESLQLHQSTRHAVSELGVEDTSRNIIEIIFQSSWLKKQNPVCAVDRILKVHNAPAVLARFEAYRDAVKAKALAHAGAGAGARCTADGNELLRFHCAPLACSLGAHGATHLCDAAACVACGIVRDGFAKGRGVRTMATSGRAHDAVEEGEHAGERRAMLVCRVIAGRVKRAVPAPCQGTEEAAAEETTEDASEEEYDSVARTAGVYSSLDELEVFNPRAILPCFVVVYKA</sequence>
<dbReference type="Proteomes" id="UP001732700">
    <property type="component" value="Chromosome 1A"/>
</dbReference>
<accession>A0ACD5TDJ3</accession>
<dbReference type="EnsemblPlants" id="AVESA.00010b.r2.1AG0035430.1">
    <property type="protein sequence ID" value="AVESA.00010b.r2.1AG0035430.1.CDS"/>
    <property type="gene ID" value="AVESA.00010b.r2.1AG0035430"/>
</dbReference>
<evidence type="ECO:0000313" key="2">
    <source>
        <dbReference type="Proteomes" id="UP001732700"/>
    </source>
</evidence>
<name>A0ACD5TDJ3_AVESA</name>
<evidence type="ECO:0000313" key="1">
    <source>
        <dbReference type="EnsemblPlants" id="AVESA.00010b.r2.1AG0035430.1.CDS"/>
    </source>
</evidence>
<proteinExistence type="predicted"/>
<protein>
    <submittedName>
        <fullName evidence="1">Uncharacterized protein</fullName>
    </submittedName>
</protein>
<keyword evidence="2" id="KW-1185">Reference proteome</keyword>